<accession>A0A820N2D2</accession>
<protein>
    <submittedName>
        <fullName evidence="1">Uncharacterized protein</fullName>
    </submittedName>
</protein>
<dbReference type="EMBL" id="CAJOBD010060346">
    <property type="protein sequence ID" value="CAF4380924.1"/>
    <property type="molecule type" value="Genomic_DNA"/>
</dbReference>
<dbReference type="Proteomes" id="UP000663836">
    <property type="component" value="Unassembled WGS sequence"/>
</dbReference>
<name>A0A820N2D2_9BILA</name>
<dbReference type="AlphaFoldDB" id="A0A820N2D2"/>
<feature type="non-terminal residue" evidence="1">
    <location>
        <position position="27"/>
    </location>
</feature>
<reference evidence="1" key="1">
    <citation type="submission" date="2021-02" db="EMBL/GenBank/DDBJ databases">
        <authorList>
            <person name="Nowell W R."/>
        </authorList>
    </citation>
    <scope>NUCLEOTIDE SEQUENCE</scope>
</reference>
<sequence length="27" mass="3092">MEMNPTDKPANIVALLVSSLQKENYWV</sequence>
<evidence type="ECO:0000313" key="2">
    <source>
        <dbReference type="Proteomes" id="UP000663836"/>
    </source>
</evidence>
<proteinExistence type="predicted"/>
<organism evidence="1 2">
    <name type="scientific">Rotaria sordida</name>
    <dbReference type="NCBI Taxonomy" id="392033"/>
    <lineage>
        <taxon>Eukaryota</taxon>
        <taxon>Metazoa</taxon>
        <taxon>Spiralia</taxon>
        <taxon>Gnathifera</taxon>
        <taxon>Rotifera</taxon>
        <taxon>Eurotatoria</taxon>
        <taxon>Bdelloidea</taxon>
        <taxon>Philodinida</taxon>
        <taxon>Philodinidae</taxon>
        <taxon>Rotaria</taxon>
    </lineage>
</organism>
<evidence type="ECO:0000313" key="1">
    <source>
        <dbReference type="EMBL" id="CAF4380924.1"/>
    </source>
</evidence>
<gene>
    <name evidence="1" type="ORF">JBS370_LOCUS42847</name>
</gene>
<comment type="caution">
    <text evidence="1">The sequence shown here is derived from an EMBL/GenBank/DDBJ whole genome shotgun (WGS) entry which is preliminary data.</text>
</comment>